<dbReference type="AlphaFoldDB" id="A0A7X5F1Q0"/>
<reference evidence="1 2" key="1">
    <citation type="submission" date="2020-01" db="EMBL/GenBank/DDBJ databases">
        <authorList>
            <person name="Peng S.Y."/>
            <person name="Li J."/>
            <person name="Wang M."/>
            <person name="Wang L."/>
            <person name="Wang C.Q."/>
            <person name="Wang J.R."/>
        </authorList>
    </citation>
    <scope>NUCLEOTIDE SEQUENCE [LARGE SCALE GENOMIC DNA]</scope>
    <source>
        <strain evidence="1 2">XCT-53</strain>
    </source>
</reference>
<organism evidence="1 2">
    <name type="scientific">Pannonibacter tanglangensis</name>
    <dbReference type="NCBI Taxonomy" id="2750084"/>
    <lineage>
        <taxon>Bacteria</taxon>
        <taxon>Pseudomonadati</taxon>
        <taxon>Pseudomonadota</taxon>
        <taxon>Alphaproteobacteria</taxon>
        <taxon>Hyphomicrobiales</taxon>
        <taxon>Stappiaceae</taxon>
        <taxon>Pannonibacter</taxon>
    </lineage>
</organism>
<evidence type="ECO:0000313" key="1">
    <source>
        <dbReference type="EMBL" id="NBN77170.1"/>
    </source>
</evidence>
<dbReference type="InterPro" id="IPR019301">
    <property type="entry name" value="Flagellar_prot_FlgJ_N"/>
</dbReference>
<dbReference type="Pfam" id="PF10135">
    <property type="entry name" value="Rod-binding"/>
    <property type="match status" value="1"/>
</dbReference>
<evidence type="ECO:0000313" key="2">
    <source>
        <dbReference type="Proteomes" id="UP000586722"/>
    </source>
</evidence>
<name>A0A7X5F1Q0_9HYPH</name>
<accession>A0A7X5F1Q0</accession>
<dbReference type="EMBL" id="JAABLQ010000001">
    <property type="protein sequence ID" value="NBN77170.1"/>
    <property type="molecule type" value="Genomic_DNA"/>
</dbReference>
<sequence length="104" mass="10950">MLTSTSTIPALHTLPASTLAARNADPETQIKEAARAYEAVFLNTMLQSMFSGLEEGGAWGGGAGSETWQGMLVDEFAKNIAGRGGIGIAATLERELLTLQEIPQ</sequence>
<proteinExistence type="predicted"/>
<gene>
    <name evidence="1" type="ORF">GWI72_02685</name>
</gene>
<keyword evidence="2" id="KW-1185">Reference proteome</keyword>
<dbReference type="Proteomes" id="UP000586722">
    <property type="component" value="Unassembled WGS sequence"/>
</dbReference>
<protein>
    <submittedName>
        <fullName evidence="1">Chemotaxis protein</fullName>
    </submittedName>
</protein>
<dbReference type="RefSeq" id="WP_161675516.1">
    <property type="nucleotide sequence ID" value="NZ_JAABLP010000002.1"/>
</dbReference>
<comment type="caution">
    <text evidence="1">The sequence shown here is derived from an EMBL/GenBank/DDBJ whole genome shotgun (WGS) entry which is preliminary data.</text>
</comment>